<keyword evidence="3" id="KW-1185">Reference proteome</keyword>
<reference evidence="2 3" key="1">
    <citation type="submission" date="2018-04" db="EMBL/GenBank/DDBJ databases">
        <title>Draft Genome Sequence of Phosphate-Solubilizing Chryseobacterium sp. ISE14 that is a Biocontrol and Plant Growth-Promoting Rhizobacterium Isolated from Cucumber.</title>
        <authorList>
            <person name="Jeong J.-J."/>
            <person name="Sang M.K."/>
            <person name="Choi I.-G."/>
            <person name="Kim K.D."/>
        </authorList>
    </citation>
    <scope>NUCLEOTIDE SEQUENCE [LARGE SCALE GENOMIC DNA]</scope>
    <source>
        <strain evidence="2 3">ISE14</strain>
    </source>
</reference>
<sequence>MIKRILILTSLILQFCFLHAGIVVLNGLTHSYKVESGKVYKGKIAIENTSVNPQNVKIYLQDFTYQANGTTHYAALHTNSRTNGDWIKLNTNLVTLKGKEKTEIFYEITVPDKSVDPGSYWSVIIVEPVEDIKPTNDKPGVNITSVIRYAIQVITDYDAEKAKPDLKFEGVKIEKQDKKQVAKIAIANQGNLYCRPTASIEIYNRNTGEKIGNFSGLAMGLLPQTSKTFDIDISKVPPGQYKAVIITTDEDENAFALNVELEVKND</sequence>
<dbReference type="Proteomes" id="UP000236594">
    <property type="component" value="Unassembled WGS sequence"/>
</dbReference>
<evidence type="ECO:0000313" key="2">
    <source>
        <dbReference type="EMBL" id="PWN70679.1"/>
    </source>
</evidence>
<dbReference type="Pfam" id="PF11797">
    <property type="entry name" value="WxLIP_HBD"/>
    <property type="match status" value="1"/>
</dbReference>
<evidence type="ECO:0000313" key="3">
    <source>
        <dbReference type="Proteomes" id="UP000236594"/>
    </source>
</evidence>
<dbReference type="AlphaFoldDB" id="A0A316XBY6"/>
<accession>A0A316XBY6</accession>
<evidence type="ECO:0000259" key="1">
    <source>
        <dbReference type="Pfam" id="PF11797"/>
    </source>
</evidence>
<comment type="caution">
    <text evidence="2">The sequence shown here is derived from an EMBL/GenBank/DDBJ whole genome shotgun (WGS) entry which is preliminary data.</text>
</comment>
<dbReference type="EMBL" id="PPED02000002">
    <property type="protein sequence ID" value="PWN70679.1"/>
    <property type="molecule type" value="Genomic_DNA"/>
</dbReference>
<dbReference type="InterPro" id="IPR021759">
    <property type="entry name" value="WxLIP_HBD"/>
</dbReference>
<name>A0A316XBY6_9FLAO</name>
<feature type="domain" description="WxL Interacting Protein host binding" evidence="1">
    <location>
        <begin position="140"/>
        <end position="261"/>
    </location>
</feature>
<dbReference type="RefSeq" id="WP_103247478.1">
    <property type="nucleotide sequence ID" value="NZ_PPED02000002.1"/>
</dbReference>
<dbReference type="OrthoDB" id="1119204at2"/>
<protein>
    <submittedName>
        <fullName evidence="2">DUF3324 domain-containing protein</fullName>
    </submittedName>
</protein>
<gene>
    <name evidence="2" type="ORF">C1631_007270</name>
</gene>
<proteinExistence type="predicted"/>
<organism evidence="2 3">
    <name type="scientific">Chryseobacterium phosphatilyticum</name>
    <dbReference type="NCBI Taxonomy" id="475075"/>
    <lineage>
        <taxon>Bacteria</taxon>
        <taxon>Pseudomonadati</taxon>
        <taxon>Bacteroidota</taxon>
        <taxon>Flavobacteriia</taxon>
        <taxon>Flavobacteriales</taxon>
        <taxon>Weeksellaceae</taxon>
        <taxon>Chryseobacterium group</taxon>
        <taxon>Chryseobacterium</taxon>
    </lineage>
</organism>